<reference evidence="4" key="1">
    <citation type="journal article" date="2019" name="Int. J. Syst. Evol. Microbiol.">
        <title>The Global Catalogue of Microorganisms (GCM) 10K type strain sequencing project: providing services to taxonomists for standard genome sequencing and annotation.</title>
        <authorList>
            <consortium name="The Broad Institute Genomics Platform"/>
            <consortium name="The Broad Institute Genome Sequencing Center for Infectious Disease"/>
            <person name="Wu L."/>
            <person name="Ma J."/>
        </authorList>
    </citation>
    <scope>NUCLEOTIDE SEQUENCE [LARGE SCALE GENOMIC DNA]</scope>
    <source>
        <strain evidence="4">JCM 17137</strain>
    </source>
</reference>
<comment type="caution">
    <text evidence="3">The sequence shown here is derived from an EMBL/GenBank/DDBJ whole genome shotgun (WGS) entry which is preliminary data.</text>
</comment>
<dbReference type="Proteomes" id="UP001500908">
    <property type="component" value="Unassembled WGS sequence"/>
</dbReference>
<dbReference type="InterPro" id="IPR001387">
    <property type="entry name" value="Cro/C1-type_HTH"/>
</dbReference>
<evidence type="ECO:0000256" key="1">
    <source>
        <dbReference type="SAM" id="MobiDB-lite"/>
    </source>
</evidence>
<accession>A0ABP7F2L0</accession>
<protein>
    <recommendedName>
        <fullName evidence="2">HTH cro/C1-type domain-containing protein</fullName>
    </recommendedName>
</protein>
<dbReference type="EMBL" id="BAABDD010000002">
    <property type="protein sequence ID" value="GAA3729070.1"/>
    <property type="molecule type" value="Genomic_DNA"/>
</dbReference>
<dbReference type="Gene3D" id="1.10.260.40">
    <property type="entry name" value="lambda repressor-like DNA-binding domains"/>
    <property type="match status" value="1"/>
</dbReference>
<dbReference type="InterPro" id="IPR011990">
    <property type="entry name" value="TPR-like_helical_dom_sf"/>
</dbReference>
<feature type="domain" description="HTH cro/C1-type" evidence="2">
    <location>
        <begin position="14"/>
        <end position="68"/>
    </location>
</feature>
<gene>
    <name evidence="3" type="ORF">GCM10022402_07200</name>
</gene>
<dbReference type="SUPFAM" id="SSF48452">
    <property type="entry name" value="TPR-like"/>
    <property type="match status" value="1"/>
</dbReference>
<feature type="region of interest" description="Disordered" evidence="1">
    <location>
        <begin position="81"/>
        <end position="100"/>
    </location>
</feature>
<evidence type="ECO:0000313" key="3">
    <source>
        <dbReference type="EMBL" id="GAA3729070.1"/>
    </source>
</evidence>
<dbReference type="PROSITE" id="PS50943">
    <property type="entry name" value="HTH_CROC1"/>
    <property type="match status" value="1"/>
</dbReference>
<evidence type="ECO:0000259" key="2">
    <source>
        <dbReference type="PROSITE" id="PS50943"/>
    </source>
</evidence>
<sequence length="428" mass="45503">MVSALATCDVAAIVEQIRVTRGWSQAELADALGYSQSWVSRVVNGQQSLTIDQVRKIAHRLTIPVHLLRFASVGNGPAPGALARPADARAAGQDKGASTTRRRDFGKVVAMATLPLPAASANSDIDETTAPTLHAITGGQRRLDASSPARELAKAALGHLELSGRTLARARGTPFASEIAAASSEAAGFAAWLHADMADSGSARTYYRVAVDRARQAGYGLLDVYMLGSLAAFEIEAEEGQAGLTLAAEAQRRLDDTDGAVHPTARAWLSCVRALGHATLGDTAAARHELAVAERSVAQHDNAEPPWPWVFAFTEAKVASYRALAAVRLRRPNDARSAFAEAFEGGPSSSKQQAVLMVELAQAHAEAGDADEAFRLATAALRIGTSLGSERVVDRVRRFRRRHRRTKAPESDTLDEMLITHVTSALAP</sequence>
<dbReference type="Pfam" id="PF01381">
    <property type="entry name" value="HTH_3"/>
    <property type="match status" value="1"/>
</dbReference>
<dbReference type="InterPro" id="IPR010982">
    <property type="entry name" value="Lambda_DNA-bd_dom_sf"/>
</dbReference>
<name>A0ABP7F2L0_9ACTN</name>
<keyword evidence="4" id="KW-1185">Reference proteome</keyword>
<proteinExistence type="predicted"/>
<evidence type="ECO:0000313" key="4">
    <source>
        <dbReference type="Proteomes" id="UP001500908"/>
    </source>
</evidence>
<feature type="compositionally biased region" description="Low complexity" evidence="1">
    <location>
        <begin position="81"/>
        <end position="91"/>
    </location>
</feature>
<organism evidence="3 4">
    <name type="scientific">Salinactinospora qingdaonensis</name>
    <dbReference type="NCBI Taxonomy" id="702744"/>
    <lineage>
        <taxon>Bacteria</taxon>
        <taxon>Bacillati</taxon>
        <taxon>Actinomycetota</taxon>
        <taxon>Actinomycetes</taxon>
        <taxon>Streptosporangiales</taxon>
        <taxon>Nocardiopsidaceae</taxon>
        <taxon>Salinactinospora</taxon>
    </lineage>
</organism>
<dbReference type="CDD" id="cd00093">
    <property type="entry name" value="HTH_XRE"/>
    <property type="match status" value="1"/>
</dbReference>
<dbReference type="SUPFAM" id="SSF47413">
    <property type="entry name" value="lambda repressor-like DNA-binding domains"/>
    <property type="match status" value="1"/>
</dbReference>
<dbReference type="SMART" id="SM00530">
    <property type="entry name" value="HTH_XRE"/>
    <property type="match status" value="1"/>
</dbReference>